<dbReference type="EMBL" id="AVOT02003767">
    <property type="protein sequence ID" value="MBW0474532.1"/>
    <property type="molecule type" value="Genomic_DNA"/>
</dbReference>
<sequence length="140" mass="15866">MEKGLTDKQALLHPSISYQVKSLDSPSSSARLSSRCLTPPVQRKLQTMMQNQNLSHWRWYLLHSEVSCLKSACNTDVAKIQSLQLALSSPLLVPLQSQPEEHHVSFTYSQLMQEPDWEANRITQMLGDGSNLMEWIASLN</sequence>
<accession>A0A9Q3BZU4</accession>
<dbReference type="Proteomes" id="UP000765509">
    <property type="component" value="Unassembled WGS sequence"/>
</dbReference>
<proteinExistence type="predicted"/>
<keyword evidence="2" id="KW-1185">Reference proteome</keyword>
<organism evidence="1 2">
    <name type="scientific">Austropuccinia psidii MF-1</name>
    <dbReference type="NCBI Taxonomy" id="1389203"/>
    <lineage>
        <taxon>Eukaryota</taxon>
        <taxon>Fungi</taxon>
        <taxon>Dikarya</taxon>
        <taxon>Basidiomycota</taxon>
        <taxon>Pucciniomycotina</taxon>
        <taxon>Pucciniomycetes</taxon>
        <taxon>Pucciniales</taxon>
        <taxon>Sphaerophragmiaceae</taxon>
        <taxon>Austropuccinia</taxon>
    </lineage>
</organism>
<dbReference type="AlphaFoldDB" id="A0A9Q3BZU4"/>
<name>A0A9Q3BZU4_9BASI</name>
<reference evidence="1" key="1">
    <citation type="submission" date="2021-03" db="EMBL/GenBank/DDBJ databases">
        <title>Draft genome sequence of rust myrtle Austropuccinia psidii MF-1, a brazilian biotype.</title>
        <authorList>
            <person name="Quecine M.C."/>
            <person name="Pachon D.M.R."/>
            <person name="Bonatelli M.L."/>
            <person name="Correr F.H."/>
            <person name="Franceschini L.M."/>
            <person name="Leite T.F."/>
            <person name="Margarido G.R.A."/>
            <person name="Almeida C.A."/>
            <person name="Ferrarezi J.A."/>
            <person name="Labate C.A."/>
        </authorList>
    </citation>
    <scope>NUCLEOTIDE SEQUENCE</scope>
    <source>
        <strain evidence="1">MF-1</strain>
    </source>
</reference>
<gene>
    <name evidence="1" type="ORF">O181_014247</name>
</gene>
<evidence type="ECO:0000313" key="2">
    <source>
        <dbReference type="Proteomes" id="UP000765509"/>
    </source>
</evidence>
<protein>
    <submittedName>
        <fullName evidence="1">Uncharacterized protein</fullName>
    </submittedName>
</protein>
<evidence type="ECO:0000313" key="1">
    <source>
        <dbReference type="EMBL" id="MBW0474532.1"/>
    </source>
</evidence>
<comment type="caution">
    <text evidence="1">The sequence shown here is derived from an EMBL/GenBank/DDBJ whole genome shotgun (WGS) entry which is preliminary data.</text>
</comment>